<dbReference type="GO" id="GO:0005886">
    <property type="term" value="C:plasma membrane"/>
    <property type="evidence" value="ECO:0007669"/>
    <property type="project" value="TreeGrafter"/>
</dbReference>
<keyword evidence="2" id="KW-1185">Reference proteome</keyword>
<dbReference type="PANTHER" id="PTHR34980">
    <property type="entry name" value="INNER MEMBRANE PROTEIN-RELATED-RELATED"/>
    <property type="match status" value="1"/>
</dbReference>
<dbReference type="InterPro" id="IPR010982">
    <property type="entry name" value="Lambda_DNA-bd_dom_sf"/>
</dbReference>
<evidence type="ECO:0000313" key="2">
    <source>
        <dbReference type="Proteomes" id="UP000232693"/>
    </source>
</evidence>
<accession>A0A2K9ADG3</accession>
<sequence length="183" mass="20508">MRINSELVKQLRTEKHWSQQQLSDACGLNLRTIQRLESSGKASIESIRALASVFEVSPDDLILTDNGESKINESPLSIFAATKYCLLNYANFEGKASRAEYWWFFLFVLLIAAVSLVLHEKLYLVIGILTFMPLVAAGTRRLNDIGHSGWWQLLFLVPFGAVAVLIMLALGSQTQEQEFAGQE</sequence>
<dbReference type="PROSITE" id="PS50943">
    <property type="entry name" value="HTH_CROC1"/>
    <property type="match status" value="1"/>
</dbReference>
<dbReference type="InterPro" id="IPR001387">
    <property type="entry name" value="Cro/C1-type_HTH"/>
</dbReference>
<protein>
    <submittedName>
        <fullName evidence="1">Uncharacterized protein</fullName>
    </submittedName>
</protein>
<dbReference type="PANTHER" id="PTHR34980:SF2">
    <property type="entry name" value="INNER MEMBRANE PROTEIN YHAH-RELATED"/>
    <property type="match status" value="1"/>
</dbReference>
<dbReference type="SUPFAM" id="SSF47413">
    <property type="entry name" value="lambda repressor-like DNA-binding domains"/>
    <property type="match status" value="1"/>
</dbReference>
<dbReference type="Proteomes" id="UP000232693">
    <property type="component" value="Chromosome"/>
</dbReference>
<reference evidence="1 2" key="1">
    <citation type="submission" date="2017-12" db="EMBL/GenBank/DDBJ databases">
        <title>Kangiella profundi FT102 completed genome.</title>
        <authorList>
            <person name="Xu J."/>
            <person name="Wang J."/>
            <person name="Lu Y."/>
        </authorList>
    </citation>
    <scope>NUCLEOTIDE SEQUENCE [LARGE SCALE GENOMIC DNA]</scope>
    <source>
        <strain evidence="1 2">FT102</strain>
    </source>
</reference>
<proteinExistence type="predicted"/>
<dbReference type="Pfam" id="PF05656">
    <property type="entry name" value="DUF805"/>
    <property type="match status" value="1"/>
</dbReference>
<dbReference type="CDD" id="cd00093">
    <property type="entry name" value="HTH_XRE"/>
    <property type="match status" value="1"/>
</dbReference>
<dbReference type="GO" id="GO:0003677">
    <property type="term" value="F:DNA binding"/>
    <property type="evidence" value="ECO:0007669"/>
    <property type="project" value="InterPro"/>
</dbReference>
<name>A0A2K9ADG3_9GAMM</name>
<evidence type="ECO:0000313" key="1">
    <source>
        <dbReference type="EMBL" id="AUD78436.1"/>
    </source>
</evidence>
<dbReference type="RefSeq" id="WP_106646307.1">
    <property type="nucleotide sequence ID" value="NZ_BMGO01000002.1"/>
</dbReference>
<organism evidence="1 2">
    <name type="scientific">Kangiella profundi</name>
    <dbReference type="NCBI Taxonomy" id="1561924"/>
    <lineage>
        <taxon>Bacteria</taxon>
        <taxon>Pseudomonadati</taxon>
        <taxon>Pseudomonadota</taxon>
        <taxon>Gammaproteobacteria</taxon>
        <taxon>Kangiellales</taxon>
        <taxon>Kangiellaceae</taxon>
        <taxon>Kangiella</taxon>
    </lineage>
</organism>
<dbReference type="Gene3D" id="1.10.260.40">
    <property type="entry name" value="lambda repressor-like DNA-binding domains"/>
    <property type="match status" value="1"/>
</dbReference>
<gene>
    <name evidence="1" type="ORF">CW740_03885</name>
</gene>
<dbReference type="AlphaFoldDB" id="A0A2K9ADG3"/>
<dbReference type="EMBL" id="CP025120">
    <property type="protein sequence ID" value="AUD78436.1"/>
    <property type="molecule type" value="Genomic_DNA"/>
</dbReference>
<dbReference type="InterPro" id="IPR008523">
    <property type="entry name" value="DUF805"/>
</dbReference>
<dbReference type="SMART" id="SM00530">
    <property type="entry name" value="HTH_XRE"/>
    <property type="match status" value="1"/>
</dbReference>
<dbReference type="OrthoDB" id="9812349at2"/>
<dbReference type="Pfam" id="PF01381">
    <property type="entry name" value="HTH_3"/>
    <property type="match status" value="1"/>
</dbReference>
<dbReference type="KEGG" id="kpd:CW740_03885"/>